<proteinExistence type="predicted"/>
<dbReference type="PANTHER" id="PTHR42714:SF2">
    <property type="entry name" value="TRNA MODIFICATION GTPASE GTPBP3, MITOCHONDRIAL"/>
    <property type="match status" value="1"/>
</dbReference>
<evidence type="ECO:0000313" key="3">
    <source>
        <dbReference type="EMBL" id="NDJ18176.1"/>
    </source>
</evidence>
<keyword evidence="4" id="KW-1185">Reference proteome</keyword>
<comment type="caution">
    <text evidence="3">The sequence shown here is derived from an EMBL/GenBank/DDBJ whole genome shotgun (WGS) entry which is preliminary data.</text>
</comment>
<dbReference type="Gene3D" id="3.40.50.300">
    <property type="entry name" value="P-loop containing nucleotide triphosphate hydrolases"/>
    <property type="match status" value="1"/>
</dbReference>
<dbReference type="EMBL" id="WVIE01000014">
    <property type="protein sequence ID" value="NDJ18176.1"/>
    <property type="molecule type" value="Genomic_DNA"/>
</dbReference>
<sequence>MVRLQRWQWAVLGLPIVLVVGFLLIAAGLQIHEWNINWIWAIVGLLFVGWRWLLVRWTQPALRQVEAAVAELSQDASEALTPASPDGLDHPDRLSHPDELSQTIETEVQAILDASRSDPPLWEDWNVFWMRCQSIIQAIAQIYYPQTQKPLLNIYIPQAYTLLRGTVDDLDQWMGRLSPVLNQVTIGQAYQAYEVYQKLEPSARRILKAWTWAQWVLNPAVAVARTATQKTSDRATQELLGNLNQLLREAALRNLARQAIALYSGSNTPKSDLLVTQSTPPKTQTQTLRDIIAGATSPETVAQQPVNLMLVGRTGAGKSSLINTLFVRANAQVDALPSTDKIQAYQWETPTGEMLTLWDTPGYEQVDRADLRDQVLDHATHTDLVLLATPALDPALQMDLDFLNELKSEASDLPIISIVTQVDRLRPLREWSPPYDWRIGDRAKEISIREAVNYRADVLGQSCSLILPIVTGSEDRTAWGIDALSIALLDAIAPAQQFRLARFLRNLDARTTAAARIIDRYTFQMATTQGLAAFLKSPILRFLSTLTTGSPTLALLLAEKIPVEQLPVVIGKLQMAYDLYNLLSVDQANPPSFDLLALWSLLLENTAPPDRQAWAFGHALTEYWAQHLSIEQLQTRFHHYLNQPGYQRQG</sequence>
<dbReference type="RefSeq" id="WP_162423705.1">
    <property type="nucleotide sequence ID" value="NZ_WVIE01000014.1"/>
</dbReference>
<gene>
    <name evidence="3" type="ORF">GS601_12895</name>
</gene>
<dbReference type="AlphaFoldDB" id="A0A8J7Z5E1"/>
<dbReference type="Pfam" id="PF01926">
    <property type="entry name" value="MMR_HSR1"/>
    <property type="match status" value="1"/>
</dbReference>
<feature type="transmembrane region" description="Helical" evidence="1">
    <location>
        <begin position="7"/>
        <end position="31"/>
    </location>
</feature>
<evidence type="ECO:0000259" key="2">
    <source>
        <dbReference type="Pfam" id="PF01926"/>
    </source>
</evidence>
<dbReference type="InterPro" id="IPR006073">
    <property type="entry name" value="GTP-bd"/>
</dbReference>
<keyword evidence="1" id="KW-1133">Transmembrane helix</keyword>
<organism evidence="3 4">
    <name type="scientific">Myxacorys almedinensis A</name>
    <dbReference type="NCBI Taxonomy" id="2690445"/>
    <lineage>
        <taxon>Bacteria</taxon>
        <taxon>Bacillati</taxon>
        <taxon>Cyanobacteriota</taxon>
        <taxon>Cyanophyceae</taxon>
        <taxon>Leptolyngbyales</taxon>
        <taxon>Leptolyngbyaceae</taxon>
        <taxon>Myxacorys</taxon>
        <taxon>Myxacorys almedinensis</taxon>
    </lineage>
</organism>
<dbReference type="GO" id="GO:0030488">
    <property type="term" value="P:tRNA methylation"/>
    <property type="evidence" value="ECO:0007669"/>
    <property type="project" value="TreeGrafter"/>
</dbReference>
<dbReference type="Proteomes" id="UP000646053">
    <property type="component" value="Unassembled WGS sequence"/>
</dbReference>
<reference evidence="3" key="1">
    <citation type="submission" date="2019-12" db="EMBL/GenBank/DDBJ databases">
        <title>High-Quality draft genome sequences of three cyanobacteria isolated from the limestone walls of the Old Cathedral of Coimbra.</title>
        <authorList>
            <person name="Tiago I."/>
            <person name="Soares F."/>
            <person name="Portugal A."/>
        </authorList>
    </citation>
    <scope>NUCLEOTIDE SEQUENCE</scope>
    <source>
        <strain evidence="3">A</strain>
    </source>
</reference>
<dbReference type="GO" id="GO:0005829">
    <property type="term" value="C:cytosol"/>
    <property type="evidence" value="ECO:0007669"/>
    <property type="project" value="TreeGrafter"/>
</dbReference>
<feature type="domain" description="G" evidence="2">
    <location>
        <begin position="308"/>
        <end position="419"/>
    </location>
</feature>
<keyword evidence="1" id="KW-0812">Transmembrane</keyword>
<protein>
    <submittedName>
        <fullName evidence="3">GTPase</fullName>
    </submittedName>
</protein>
<evidence type="ECO:0000313" key="4">
    <source>
        <dbReference type="Proteomes" id="UP000646053"/>
    </source>
</evidence>
<dbReference type="SUPFAM" id="SSF52540">
    <property type="entry name" value="P-loop containing nucleoside triphosphate hydrolases"/>
    <property type="match status" value="1"/>
</dbReference>
<accession>A0A8J7Z5E1</accession>
<name>A0A8J7Z5E1_9CYAN</name>
<dbReference type="PANTHER" id="PTHR42714">
    <property type="entry name" value="TRNA MODIFICATION GTPASE GTPBP3"/>
    <property type="match status" value="1"/>
</dbReference>
<dbReference type="InterPro" id="IPR027417">
    <property type="entry name" value="P-loop_NTPase"/>
</dbReference>
<dbReference type="GO" id="GO:0002098">
    <property type="term" value="P:tRNA wobble uridine modification"/>
    <property type="evidence" value="ECO:0007669"/>
    <property type="project" value="TreeGrafter"/>
</dbReference>
<dbReference type="GO" id="GO:0005525">
    <property type="term" value="F:GTP binding"/>
    <property type="evidence" value="ECO:0007669"/>
    <property type="project" value="InterPro"/>
</dbReference>
<feature type="transmembrane region" description="Helical" evidence="1">
    <location>
        <begin position="37"/>
        <end position="54"/>
    </location>
</feature>
<evidence type="ECO:0000256" key="1">
    <source>
        <dbReference type="SAM" id="Phobius"/>
    </source>
</evidence>
<keyword evidence="1" id="KW-0472">Membrane</keyword>